<evidence type="ECO:0000256" key="6">
    <source>
        <dbReference type="ARBA" id="ARBA00023157"/>
    </source>
</evidence>
<evidence type="ECO:0000256" key="3">
    <source>
        <dbReference type="ARBA" id="ARBA00022737"/>
    </source>
</evidence>
<dbReference type="EMBL" id="CAJPWZ010001999">
    <property type="protein sequence ID" value="CAG2228682.1"/>
    <property type="molecule type" value="Genomic_DNA"/>
</dbReference>
<dbReference type="Gene3D" id="4.10.400.10">
    <property type="entry name" value="Low-density Lipoprotein Receptor"/>
    <property type="match status" value="3"/>
</dbReference>
<dbReference type="CDD" id="cd00112">
    <property type="entry name" value="LDLa"/>
    <property type="match status" value="3"/>
</dbReference>
<evidence type="ECO:0000256" key="2">
    <source>
        <dbReference type="ARBA" id="ARBA00022692"/>
    </source>
</evidence>
<keyword evidence="3" id="KW-0677">Repeat</keyword>
<keyword evidence="8" id="KW-0325">Glycoprotein</keyword>
<evidence type="ECO:0000256" key="8">
    <source>
        <dbReference type="ARBA" id="ARBA00023180"/>
    </source>
</evidence>
<evidence type="ECO:0000256" key="7">
    <source>
        <dbReference type="ARBA" id="ARBA00023170"/>
    </source>
</evidence>
<dbReference type="InterPro" id="IPR002172">
    <property type="entry name" value="LDrepeatLR_classA_rpt"/>
</dbReference>
<dbReference type="PRINTS" id="PR00261">
    <property type="entry name" value="LDLRECEPTOR"/>
</dbReference>
<evidence type="ECO:0000256" key="9">
    <source>
        <dbReference type="PROSITE-ProRule" id="PRU00124"/>
    </source>
</evidence>
<keyword evidence="2" id="KW-0812">Transmembrane</keyword>
<sequence length="235" mass="26139">MYIKVVLAIVCLTVVSVVTVVHGTRSMKDCHLRLSDDIVTSCDLCLPCSDGSGIRGYICRTSFCDGKEDCNNGGDEFGLLCQMEPCANTQWRCSDDKQCIHSSARCDGRTNCIDGSDEDPDACRAQQCSERELKCANKLECFHENGRCDGYPVCYDNSDEANCTDYMCSQGHWKCSNGLQCISEKRLCDGYIDCKDKSDESIQVCKGKVQYIYSNKGNKFAGLERKHVGSKFRHG</sequence>
<evidence type="ECO:0000256" key="10">
    <source>
        <dbReference type="SAM" id="SignalP"/>
    </source>
</evidence>
<comment type="subcellular location">
    <subcellularLocation>
        <location evidence="1">Membrane</location>
        <topology evidence="1">Single-pass membrane protein</topology>
    </subcellularLocation>
</comment>
<evidence type="ECO:0000313" key="12">
    <source>
        <dbReference type="Proteomes" id="UP000683360"/>
    </source>
</evidence>
<comment type="caution">
    <text evidence="11">The sequence shown here is derived from an EMBL/GenBank/DDBJ whole genome shotgun (WGS) entry which is preliminary data.</text>
</comment>
<feature type="chain" id="PRO_5035894645" evidence="10">
    <location>
        <begin position="24"/>
        <end position="235"/>
    </location>
</feature>
<dbReference type="OrthoDB" id="10062665at2759"/>
<dbReference type="GO" id="GO:0043235">
    <property type="term" value="C:receptor complex"/>
    <property type="evidence" value="ECO:0007669"/>
    <property type="project" value="TreeGrafter"/>
</dbReference>
<dbReference type="Pfam" id="PF00057">
    <property type="entry name" value="Ldl_recept_a"/>
    <property type="match status" value="3"/>
</dbReference>
<comment type="caution">
    <text evidence="9">Lacks conserved residue(s) required for the propagation of feature annotation.</text>
</comment>
<dbReference type="PROSITE" id="PS50068">
    <property type="entry name" value="LDLRA_2"/>
    <property type="match status" value="3"/>
</dbReference>
<dbReference type="InterPro" id="IPR023415">
    <property type="entry name" value="LDLR_class-A_CS"/>
</dbReference>
<dbReference type="PANTHER" id="PTHR22722">
    <property type="entry name" value="LOW-DENSITY LIPOPROTEIN RECEPTOR-RELATED PROTEIN 2-RELATED"/>
    <property type="match status" value="1"/>
</dbReference>
<protein>
    <submittedName>
        <fullName evidence="11">LRP2</fullName>
    </submittedName>
</protein>
<dbReference type="AlphaFoldDB" id="A0A8S3TCU8"/>
<evidence type="ECO:0000313" key="11">
    <source>
        <dbReference type="EMBL" id="CAG2228682.1"/>
    </source>
</evidence>
<dbReference type="Proteomes" id="UP000683360">
    <property type="component" value="Unassembled WGS sequence"/>
</dbReference>
<feature type="disulfide bond" evidence="9">
    <location>
        <begin position="148"/>
        <end position="163"/>
    </location>
</feature>
<dbReference type="SMART" id="SM00192">
    <property type="entry name" value="LDLa"/>
    <property type="match status" value="3"/>
</dbReference>
<reference evidence="11" key="1">
    <citation type="submission" date="2021-03" db="EMBL/GenBank/DDBJ databases">
        <authorList>
            <person name="Bekaert M."/>
        </authorList>
    </citation>
    <scope>NUCLEOTIDE SEQUENCE</scope>
</reference>
<keyword evidence="6 9" id="KW-1015">Disulfide bond</keyword>
<keyword evidence="7" id="KW-0675">Receptor</keyword>
<evidence type="ECO:0000256" key="4">
    <source>
        <dbReference type="ARBA" id="ARBA00022989"/>
    </source>
</evidence>
<keyword evidence="10" id="KW-0732">Signal</keyword>
<name>A0A8S3TCU8_MYTED</name>
<proteinExistence type="predicted"/>
<dbReference type="PANTHER" id="PTHR22722:SF5">
    <property type="entry name" value="LOW-DENSITY LIPOPROTEIN RECEPTOR-RELATED PROTEIN 1B"/>
    <property type="match status" value="1"/>
</dbReference>
<feature type="signal peptide" evidence="10">
    <location>
        <begin position="1"/>
        <end position="23"/>
    </location>
</feature>
<keyword evidence="4" id="KW-1133">Transmembrane helix</keyword>
<dbReference type="GO" id="GO:0005886">
    <property type="term" value="C:plasma membrane"/>
    <property type="evidence" value="ECO:0007669"/>
    <property type="project" value="TreeGrafter"/>
</dbReference>
<gene>
    <name evidence="11" type="ORF">MEDL_41519</name>
</gene>
<evidence type="ECO:0000256" key="5">
    <source>
        <dbReference type="ARBA" id="ARBA00023136"/>
    </source>
</evidence>
<accession>A0A8S3TCU8</accession>
<dbReference type="InterPro" id="IPR036055">
    <property type="entry name" value="LDL_receptor-like_sf"/>
</dbReference>
<keyword evidence="12" id="KW-1185">Reference proteome</keyword>
<dbReference type="InterPro" id="IPR051221">
    <property type="entry name" value="LDLR-related"/>
</dbReference>
<keyword evidence="5" id="KW-0472">Membrane</keyword>
<evidence type="ECO:0000256" key="1">
    <source>
        <dbReference type="ARBA" id="ARBA00004167"/>
    </source>
</evidence>
<organism evidence="11 12">
    <name type="scientific">Mytilus edulis</name>
    <name type="common">Blue mussel</name>
    <dbReference type="NCBI Taxonomy" id="6550"/>
    <lineage>
        <taxon>Eukaryota</taxon>
        <taxon>Metazoa</taxon>
        <taxon>Spiralia</taxon>
        <taxon>Lophotrochozoa</taxon>
        <taxon>Mollusca</taxon>
        <taxon>Bivalvia</taxon>
        <taxon>Autobranchia</taxon>
        <taxon>Pteriomorphia</taxon>
        <taxon>Mytilida</taxon>
        <taxon>Mytiloidea</taxon>
        <taxon>Mytilidae</taxon>
        <taxon>Mytilinae</taxon>
        <taxon>Mytilus</taxon>
    </lineage>
</organism>
<dbReference type="PROSITE" id="PS01209">
    <property type="entry name" value="LDLRA_1"/>
    <property type="match status" value="1"/>
</dbReference>
<dbReference type="GO" id="GO:0005041">
    <property type="term" value="F:low-density lipoprotein particle receptor activity"/>
    <property type="evidence" value="ECO:0007669"/>
    <property type="project" value="TreeGrafter"/>
</dbReference>
<dbReference type="SUPFAM" id="SSF57424">
    <property type="entry name" value="LDL receptor-like module"/>
    <property type="match status" value="3"/>
</dbReference>